<dbReference type="Gene3D" id="3.40.50.2300">
    <property type="match status" value="1"/>
</dbReference>
<dbReference type="RefSeq" id="WP_156566104.1">
    <property type="nucleotide sequence ID" value="NZ_CACRTZ010000016.1"/>
</dbReference>
<evidence type="ECO:0000313" key="1">
    <source>
        <dbReference type="EMBL" id="VYU34948.1"/>
    </source>
</evidence>
<dbReference type="InterPro" id="IPR011006">
    <property type="entry name" value="CheY-like_superfamily"/>
</dbReference>
<proteinExistence type="predicted"/>
<reference evidence="1" key="1">
    <citation type="submission" date="2019-11" db="EMBL/GenBank/DDBJ databases">
        <authorList>
            <person name="Feng L."/>
        </authorList>
    </citation>
    <scope>NUCLEOTIDE SEQUENCE</scope>
    <source>
        <strain evidence="1">EMassiliensisLFYP7</strain>
    </source>
</reference>
<organism evidence="1">
    <name type="scientific">Phytobacter massiliensis</name>
    <dbReference type="NCBI Taxonomy" id="1485952"/>
    <lineage>
        <taxon>Bacteria</taxon>
        <taxon>Pseudomonadati</taxon>
        <taxon>Pseudomonadota</taxon>
        <taxon>Gammaproteobacteria</taxon>
        <taxon>Enterobacterales</taxon>
        <taxon>Enterobacteriaceae</taxon>
        <taxon>Phytobacter</taxon>
    </lineage>
</organism>
<sequence length="146" mass="16912">MNILIIEDNEYKTQKIIDFISSEFPEAFISSSRSYSSGISLLSSKFFDFAIIDMSLPTFDKDAGMPSSEFRTFGGMDIAKFIKRKKLTLQYIFLTQYISFASDDKSYDLANIEKMMIEKYPENYRGCIKYDNSSIVWKEAVKELMV</sequence>
<accession>A0A6N3E5B0</accession>
<evidence type="ECO:0008006" key="2">
    <source>
        <dbReference type="Google" id="ProtNLM"/>
    </source>
</evidence>
<dbReference type="SUPFAM" id="SSF52172">
    <property type="entry name" value="CheY-like"/>
    <property type="match status" value="1"/>
</dbReference>
<dbReference type="AlphaFoldDB" id="A0A6N3E5B0"/>
<protein>
    <recommendedName>
        <fullName evidence="2">Response regulator</fullName>
    </recommendedName>
</protein>
<dbReference type="EMBL" id="CACRTZ010000016">
    <property type="protein sequence ID" value="VYU34948.1"/>
    <property type="molecule type" value="Genomic_DNA"/>
</dbReference>
<gene>
    <name evidence="1" type="ORF">EMLFYP7_02069</name>
</gene>
<name>A0A6N3E5B0_9ENTR</name>